<evidence type="ECO:0000313" key="7">
    <source>
        <dbReference type="EMBL" id="EGZ04361.1"/>
    </source>
</evidence>
<dbReference type="KEGG" id="psoj:PHYSODRAFT_522553"/>
<evidence type="ECO:0000313" key="10">
    <source>
        <dbReference type="Proteomes" id="UP000002640"/>
    </source>
</evidence>
<dbReference type="GeneID" id="20660531"/>
<dbReference type="GO" id="GO:0005524">
    <property type="term" value="F:ATP binding"/>
    <property type="evidence" value="ECO:0007669"/>
    <property type="project" value="UniProtKB-KW"/>
</dbReference>
<dbReference type="GeneID" id="20660447"/>
<dbReference type="PROSITE" id="PS51158">
    <property type="entry name" value="ALPHA_KINASE"/>
    <property type="match status" value="1"/>
</dbReference>
<dbReference type="InParanoid" id="G5A317"/>
<proteinExistence type="predicted"/>
<protein>
    <recommendedName>
        <fullName evidence="6">Alpha-type protein kinase domain-containing protein</fullName>
    </recommendedName>
</protein>
<reference evidence="8 10" key="1">
    <citation type="journal article" date="2006" name="Science">
        <title>Phytophthora genome sequences uncover evolutionary origins and mechanisms of pathogenesis.</title>
        <authorList>
            <person name="Tyler B.M."/>
            <person name="Tripathy S."/>
            <person name="Zhang X."/>
            <person name="Dehal P."/>
            <person name="Jiang R.H."/>
            <person name="Aerts A."/>
            <person name="Arredondo F.D."/>
            <person name="Baxter L."/>
            <person name="Bensasson D."/>
            <person name="Beynon J.L."/>
            <person name="Chapman J."/>
            <person name="Damasceno C.M."/>
            <person name="Dorrance A.E."/>
            <person name="Dou D."/>
            <person name="Dickerman A.W."/>
            <person name="Dubchak I.L."/>
            <person name="Garbelotto M."/>
            <person name="Gijzen M."/>
            <person name="Gordon S.G."/>
            <person name="Govers F."/>
            <person name="Grunwald N.J."/>
            <person name="Huang W."/>
            <person name="Ivors K.L."/>
            <person name="Jones R.W."/>
            <person name="Kamoun S."/>
            <person name="Krampis K."/>
            <person name="Lamour K.H."/>
            <person name="Lee M.K."/>
            <person name="McDonald W.H."/>
            <person name="Medina M."/>
            <person name="Meijer H.J."/>
            <person name="Nordberg E.K."/>
            <person name="Maclean D.J."/>
            <person name="Ospina-Giraldo M.D."/>
            <person name="Morris P.F."/>
            <person name="Phuntumart V."/>
            <person name="Putnam N.H."/>
            <person name="Rash S."/>
            <person name="Rose J.K."/>
            <person name="Sakihama Y."/>
            <person name="Salamov A.A."/>
            <person name="Savidor A."/>
            <person name="Scheuring C.F."/>
            <person name="Smith B.M."/>
            <person name="Sobral B.W."/>
            <person name="Terry A."/>
            <person name="Torto-Alalibo T.A."/>
            <person name="Win J."/>
            <person name="Xu Z."/>
            <person name="Zhang H."/>
            <person name="Grigoriev I.V."/>
            <person name="Rokhsar D.S."/>
            <person name="Boore J.L."/>
        </authorList>
    </citation>
    <scope>NUCLEOTIDE SEQUENCE [LARGE SCALE GENOMIC DNA]</scope>
    <source>
        <strain evidence="8 10">P6497</strain>
    </source>
</reference>
<dbReference type="Pfam" id="PF02816">
    <property type="entry name" value="Alpha_kinase"/>
    <property type="match status" value="1"/>
</dbReference>
<dbReference type="EMBL" id="JH159202">
    <property type="protein sequence ID" value="EGZ04361.1"/>
    <property type="molecule type" value="Genomic_DNA"/>
</dbReference>
<evidence type="ECO:0000256" key="2">
    <source>
        <dbReference type="ARBA" id="ARBA00022679"/>
    </source>
</evidence>
<sequence length="95" mass="10519">MFTTEPYVEGEYNNNNGWINDDGLNLSETAQAFSHFTWQKTYGQLMVVDLQGVECIFTGPQIHSKQRDEFGCGNLSDAGIATLLVTHECNAKLSG</sequence>
<keyword evidence="10" id="KW-1185">Reference proteome</keyword>
<evidence type="ECO:0000256" key="5">
    <source>
        <dbReference type="ARBA" id="ARBA00022840"/>
    </source>
</evidence>
<dbReference type="GO" id="GO:0031037">
    <property type="term" value="P:myosin II filament disassembly"/>
    <property type="evidence" value="ECO:0007669"/>
    <property type="project" value="TreeGrafter"/>
</dbReference>
<organism evidence="10">
    <name type="scientific">Phytophthora sojae (strain P6497)</name>
    <name type="common">Soybean stem and root rot agent</name>
    <name type="synonym">Phytophthora megasperma f. sp. glycines</name>
    <dbReference type="NCBI Taxonomy" id="1094619"/>
    <lineage>
        <taxon>Eukaryota</taxon>
        <taxon>Sar</taxon>
        <taxon>Stramenopiles</taxon>
        <taxon>Oomycota</taxon>
        <taxon>Peronosporomycetes</taxon>
        <taxon>Peronosporales</taxon>
        <taxon>Peronosporaceae</taxon>
        <taxon>Phytophthora</taxon>
    </lineage>
</organism>
<dbReference type="RefSeq" id="XP_009534918.1">
    <property type="nucleotide sequence ID" value="XM_009536623.1"/>
</dbReference>
<dbReference type="RefSeq" id="XP_009534923.1">
    <property type="nucleotide sequence ID" value="XM_009536628.1"/>
</dbReference>
<dbReference type="EMBL" id="JH159159">
    <property type="protein sequence ID" value="EGZ10057.1"/>
    <property type="molecule type" value="Genomic_DNA"/>
</dbReference>
<dbReference type="InterPro" id="IPR004166">
    <property type="entry name" value="a-kinase_dom"/>
</dbReference>
<evidence type="ECO:0000256" key="1">
    <source>
        <dbReference type="ARBA" id="ARBA00022527"/>
    </source>
</evidence>
<evidence type="ECO:0000256" key="4">
    <source>
        <dbReference type="ARBA" id="ARBA00022777"/>
    </source>
</evidence>
<reference evidence="8" key="2">
    <citation type="submission" date="2011-09" db="EMBL/GenBank/DDBJ databases">
        <authorList>
            <consortium name="US DOE Joint Genome Institute (JGI-PGF)"/>
            <person name="Aerts A."/>
            <person name="Grimwood J."/>
            <person name="Schmutz J."/>
            <person name="Lucas S."/>
            <person name="Hammon N."/>
            <person name="Glavina del Rio T."/>
            <person name="Dalin E."/>
            <person name="Tice H."/>
            <person name="Pitluck S."/>
            <person name="Dehal P."/>
            <person name="Chapman J."/>
            <person name="Putman N.H."/>
            <person name="Salamov A.A."/>
            <person name="Terry A."/>
            <person name="Rokhsar D.S."/>
            <person name="Boore J.L."/>
            <person name="Tripathy S."/>
            <person name="Tyler B.M."/>
            <person name="Grigoriev I.V."/>
        </authorList>
    </citation>
    <scope>NUCLEOTIDE SEQUENCE</scope>
    <source>
        <strain evidence="8">P6497</strain>
    </source>
</reference>
<dbReference type="InterPro" id="IPR051852">
    <property type="entry name" value="Alpha-type_PK"/>
</dbReference>
<keyword evidence="1" id="KW-0723">Serine/threonine-protein kinase</keyword>
<name>G5A317_PHYSP</name>
<gene>
    <name evidence="8" type="ORF">PHYSODRAFT_521853</name>
    <name evidence="9" type="ORF">PHYSODRAFT_522553</name>
    <name evidence="7" type="ORF">PHYSODRAFT_536606</name>
</gene>
<keyword evidence="2" id="KW-0808">Transferase</keyword>
<dbReference type="PANTHER" id="PTHR45992:SF2">
    <property type="entry name" value="EUKARYOTIC ELONGATION FACTOR 2 KINASE"/>
    <property type="match status" value="1"/>
</dbReference>
<dbReference type="RefSeq" id="XP_009540192.1">
    <property type="nucleotide sequence ID" value="XM_009541897.1"/>
</dbReference>
<dbReference type="SUPFAM" id="SSF56112">
    <property type="entry name" value="Protein kinase-like (PK-like)"/>
    <property type="match status" value="1"/>
</dbReference>
<keyword evidence="5" id="KW-0067">ATP-binding</keyword>
<keyword evidence="4" id="KW-0418">Kinase</keyword>
<accession>G5A317</accession>
<dbReference type="GO" id="GO:0004674">
    <property type="term" value="F:protein serine/threonine kinase activity"/>
    <property type="evidence" value="ECO:0007669"/>
    <property type="project" value="UniProtKB-KW"/>
</dbReference>
<dbReference type="GeneID" id="20662291"/>
<dbReference type="KEGG" id="psoj:PHYSODRAFT_536606"/>
<dbReference type="PANTHER" id="PTHR45992">
    <property type="entry name" value="EUKARYOTIC ELONGATION FACTOR 2 KINASE-RELATED"/>
    <property type="match status" value="1"/>
</dbReference>
<dbReference type="CDD" id="cd04515">
    <property type="entry name" value="Alpha_kinase"/>
    <property type="match status" value="1"/>
</dbReference>
<evidence type="ECO:0000259" key="6">
    <source>
        <dbReference type="PROSITE" id="PS51158"/>
    </source>
</evidence>
<evidence type="ECO:0000256" key="3">
    <source>
        <dbReference type="ARBA" id="ARBA00022741"/>
    </source>
</evidence>
<evidence type="ECO:0000313" key="9">
    <source>
        <dbReference type="EMBL" id="EGZ10062.1"/>
    </source>
</evidence>
<dbReference type="InterPro" id="IPR011009">
    <property type="entry name" value="Kinase-like_dom_sf"/>
</dbReference>
<keyword evidence="3" id="KW-0547">Nucleotide-binding</keyword>
<feature type="domain" description="Alpha-type protein kinase" evidence="6">
    <location>
        <begin position="1"/>
        <end position="95"/>
    </location>
</feature>
<dbReference type="GO" id="GO:1903013">
    <property type="term" value="P:response to differentiation-inducing factor 1"/>
    <property type="evidence" value="ECO:0007669"/>
    <property type="project" value="TreeGrafter"/>
</dbReference>
<dbReference type="Gene3D" id="3.20.200.10">
    <property type="entry name" value="MHCK/EF2 kinase"/>
    <property type="match status" value="1"/>
</dbReference>
<dbReference type="EMBL" id="JH159159">
    <property type="protein sequence ID" value="EGZ10062.1"/>
    <property type="molecule type" value="Genomic_DNA"/>
</dbReference>
<evidence type="ECO:0000313" key="8">
    <source>
        <dbReference type="EMBL" id="EGZ10057.1"/>
    </source>
</evidence>
<dbReference type="KEGG" id="psoj:PHYSODRAFT_521853"/>
<dbReference type="AlphaFoldDB" id="G5A317"/>
<dbReference type="Proteomes" id="UP000002640">
    <property type="component" value="Unassembled WGS sequence"/>
</dbReference>
<dbReference type="SMR" id="G5A317"/>